<keyword evidence="1" id="KW-0472">Membrane</keyword>
<dbReference type="OrthoDB" id="163483at2157"/>
<keyword evidence="1" id="KW-0812">Transmembrane</keyword>
<dbReference type="Proteomes" id="UP000011688">
    <property type="component" value="Unassembled WGS sequence"/>
</dbReference>
<evidence type="ECO:0000313" key="2">
    <source>
        <dbReference type="EMBL" id="ELY61738.1"/>
    </source>
</evidence>
<dbReference type="RefSeq" id="WP_005552904.1">
    <property type="nucleotide sequence ID" value="NZ_AOIB01000003.1"/>
</dbReference>
<evidence type="ECO:0000256" key="1">
    <source>
        <dbReference type="SAM" id="Phobius"/>
    </source>
</evidence>
<feature type="transmembrane region" description="Helical" evidence="1">
    <location>
        <begin position="41"/>
        <end position="58"/>
    </location>
</feature>
<feature type="transmembrane region" description="Helical" evidence="1">
    <location>
        <begin position="214"/>
        <end position="233"/>
    </location>
</feature>
<feature type="transmembrane region" description="Helical" evidence="1">
    <location>
        <begin position="105"/>
        <end position="132"/>
    </location>
</feature>
<accession>L9XM48</accession>
<comment type="caution">
    <text evidence="2">The sequence shown here is derived from an EMBL/GenBank/DDBJ whole genome shotgun (WGS) entry which is preliminary data.</text>
</comment>
<protein>
    <submittedName>
        <fullName evidence="2">Uncharacterized protein</fullName>
    </submittedName>
</protein>
<feature type="transmembrane region" description="Helical" evidence="1">
    <location>
        <begin position="170"/>
        <end position="193"/>
    </location>
</feature>
<dbReference type="EMBL" id="AOIB01000003">
    <property type="protein sequence ID" value="ELY61738.1"/>
    <property type="molecule type" value="Genomic_DNA"/>
</dbReference>
<organism evidence="2 3">
    <name type="scientific">Natronococcus amylolyticus DSM 10524</name>
    <dbReference type="NCBI Taxonomy" id="1227497"/>
    <lineage>
        <taxon>Archaea</taxon>
        <taxon>Methanobacteriati</taxon>
        <taxon>Methanobacteriota</taxon>
        <taxon>Stenosarchaea group</taxon>
        <taxon>Halobacteria</taxon>
        <taxon>Halobacteriales</taxon>
        <taxon>Natrialbaceae</taxon>
        <taxon>Natronococcus</taxon>
    </lineage>
</organism>
<proteinExistence type="predicted"/>
<feature type="transmembrane region" description="Helical" evidence="1">
    <location>
        <begin position="239"/>
        <end position="257"/>
    </location>
</feature>
<keyword evidence="1" id="KW-1133">Transmembrane helix</keyword>
<keyword evidence="3" id="KW-1185">Reference proteome</keyword>
<dbReference type="AlphaFoldDB" id="L9XM48"/>
<dbReference type="STRING" id="1227497.C491_00400"/>
<feature type="transmembrane region" description="Helical" evidence="1">
    <location>
        <begin position="144"/>
        <end position="164"/>
    </location>
</feature>
<dbReference type="PATRIC" id="fig|1227497.3.peg.85"/>
<sequence>MSSDSDDAHDRRTGDTYDRQEWDVAGVLSTAASRLRRNPTLLVPFALAGVVIAGIDVLRRRDPIPALEHAGLEEATIHLEFVGYPTATSGTALPLEALVGLELPYLAWGLGLHVISLLAVGVAGVLTLTALLDGEAHLESLPSYLGLVVLFDLAHRLVGSIGFLQEMGLFGLVPLVVVLWVLVRLFAAPGLAAAGASPWTALRESGRWIGGDGWSALGLLFVLGIVAWLLASVPVGGPVLTGALVAPVHAVAIASLFEHRRESGGFSRSLEV</sequence>
<evidence type="ECO:0000313" key="3">
    <source>
        <dbReference type="Proteomes" id="UP000011688"/>
    </source>
</evidence>
<gene>
    <name evidence="2" type="ORF">C491_00400</name>
</gene>
<dbReference type="eggNOG" id="arCOG10188">
    <property type="taxonomic scope" value="Archaea"/>
</dbReference>
<name>L9XM48_9EURY</name>
<reference evidence="2 3" key="1">
    <citation type="journal article" date="2014" name="PLoS Genet.">
        <title>Phylogenetically driven sequencing of extremely halophilic archaea reveals strategies for static and dynamic osmo-response.</title>
        <authorList>
            <person name="Becker E.A."/>
            <person name="Seitzer P.M."/>
            <person name="Tritt A."/>
            <person name="Larsen D."/>
            <person name="Krusor M."/>
            <person name="Yao A.I."/>
            <person name="Wu D."/>
            <person name="Madern D."/>
            <person name="Eisen J.A."/>
            <person name="Darling A.E."/>
            <person name="Facciotti M.T."/>
        </authorList>
    </citation>
    <scope>NUCLEOTIDE SEQUENCE [LARGE SCALE GENOMIC DNA]</scope>
    <source>
        <strain evidence="2 3">DSM 10524</strain>
    </source>
</reference>